<keyword evidence="2" id="KW-0575">Peroxidase</keyword>
<dbReference type="InterPro" id="IPR030394">
    <property type="entry name" value="G_HFLX_dom"/>
</dbReference>
<dbReference type="Gene3D" id="3.40.30.10">
    <property type="entry name" value="Glutaredoxin"/>
    <property type="match status" value="1"/>
</dbReference>
<dbReference type="InterPro" id="IPR032305">
    <property type="entry name" value="GTP-bd_M"/>
</dbReference>
<dbReference type="InterPro" id="IPR006073">
    <property type="entry name" value="GTP-bd"/>
</dbReference>
<evidence type="ECO:0000259" key="14">
    <source>
        <dbReference type="PROSITE" id="PS51705"/>
    </source>
</evidence>
<name>A0ABX5F3N9_9CHRO</name>
<accession>A0ABX5F3N9</accession>
<dbReference type="InterPro" id="IPR042108">
    <property type="entry name" value="GTPase_HflX_N_sf"/>
</dbReference>
<comment type="function">
    <text evidence="11">GTPase that associates with the 50S ribosomal subunit and may have a role during protein synthesis or ribosome biogenesis.</text>
</comment>
<dbReference type="CDD" id="cd03016">
    <property type="entry name" value="PRX_1cys"/>
    <property type="match status" value="1"/>
</dbReference>
<comment type="similarity">
    <text evidence="11">Belongs to the TRAFAC class OBG-HflX-like GTPase superfamily. HflX GTPase family.</text>
</comment>
<dbReference type="Gene3D" id="3.30.1020.10">
    <property type="entry name" value="Antioxidant, Horf6, Chain A, domain2"/>
    <property type="match status" value="1"/>
</dbReference>
<gene>
    <name evidence="11 15" type="primary">hflX</name>
    <name evidence="15" type="ORF">C7B81_15620</name>
</gene>
<keyword evidence="3" id="KW-0479">Metal-binding</keyword>
<dbReference type="Pfam" id="PF00578">
    <property type="entry name" value="AhpC-TSA"/>
    <property type="match status" value="1"/>
</dbReference>
<dbReference type="Pfam" id="PF13167">
    <property type="entry name" value="GTP-bdg_N"/>
    <property type="match status" value="1"/>
</dbReference>
<dbReference type="PROSITE" id="PS51705">
    <property type="entry name" value="G_HFLX"/>
    <property type="match status" value="1"/>
</dbReference>
<evidence type="ECO:0000313" key="15">
    <source>
        <dbReference type="EMBL" id="PSB35892.1"/>
    </source>
</evidence>
<keyword evidence="11" id="KW-0963">Cytoplasm</keyword>
<dbReference type="InterPro" id="IPR013766">
    <property type="entry name" value="Thioredoxin_domain"/>
</dbReference>
<evidence type="ECO:0000256" key="6">
    <source>
        <dbReference type="ARBA" id="ARBA00022862"/>
    </source>
</evidence>
<dbReference type="PANTHER" id="PTHR10229:SF0">
    <property type="entry name" value="GTP-BINDING PROTEIN 6-RELATED"/>
    <property type="match status" value="1"/>
</dbReference>
<evidence type="ECO:0000256" key="12">
    <source>
        <dbReference type="SAM" id="Coils"/>
    </source>
</evidence>
<evidence type="ECO:0000256" key="3">
    <source>
        <dbReference type="ARBA" id="ARBA00022723"/>
    </source>
</evidence>
<dbReference type="Proteomes" id="UP000238218">
    <property type="component" value="Unassembled WGS sequence"/>
</dbReference>
<evidence type="ECO:0000256" key="4">
    <source>
        <dbReference type="ARBA" id="ARBA00022741"/>
    </source>
</evidence>
<dbReference type="InterPro" id="IPR016496">
    <property type="entry name" value="GTPase_HflX"/>
</dbReference>
<dbReference type="EMBL" id="PVWP01000014">
    <property type="protein sequence ID" value="PSB35892.1"/>
    <property type="molecule type" value="Genomic_DNA"/>
</dbReference>
<comment type="similarity">
    <text evidence="1">Belongs to the peroxiredoxin family. AhpC/Prx1 subfamily.</text>
</comment>
<dbReference type="PANTHER" id="PTHR10229">
    <property type="entry name" value="GTP-BINDING PROTEIN HFLX"/>
    <property type="match status" value="1"/>
</dbReference>
<dbReference type="InterPro" id="IPR025121">
    <property type="entry name" value="GTPase_HflX_N"/>
</dbReference>
<dbReference type="SUPFAM" id="SSF52540">
    <property type="entry name" value="P-loop containing nucleoside triphosphate hydrolases"/>
    <property type="match status" value="1"/>
</dbReference>
<evidence type="ECO:0000313" key="16">
    <source>
        <dbReference type="Proteomes" id="UP000238218"/>
    </source>
</evidence>
<dbReference type="Pfam" id="PF16360">
    <property type="entry name" value="GTP-bdg_M"/>
    <property type="match status" value="1"/>
</dbReference>
<keyword evidence="12" id="KW-0175">Coiled coil</keyword>
<feature type="domain" description="Hflx-type G" evidence="14">
    <location>
        <begin position="379"/>
        <end position="550"/>
    </location>
</feature>
<dbReference type="HAMAP" id="MF_00900">
    <property type="entry name" value="GTPase_HflX"/>
    <property type="match status" value="1"/>
</dbReference>
<keyword evidence="4 11" id="KW-0547">Nucleotide-binding</keyword>
<dbReference type="NCBIfam" id="TIGR03156">
    <property type="entry name" value="GTP_HflX"/>
    <property type="match status" value="1"/>
</dbReference>
<evidence type="ECO:0000256" key="1">
    <source>
        <dbReference type="ARBA" id="ARBA00009796"/>
    </source>
</evidence>
<keyword evidence="5" id="KW-0460">Magnesium</keyword>
<evidence type="ECO:0000256" key="5">
    <source>
        <dbReference type="ARBA" id="ARBA00022842"/>
    </source>
</evidence>
<comment type="similarity">
    <text evidence="10">Belongs to the peroxiredoxin family. Prx6 subfamily.</text>
</comment>
<comment type="caution">
    <text evidence="15">The sequence shown here is derived from an EMBL/GenBank/DDBJ whole genome shotgun (WGS) entry which is preliminary data.</text>
</comment>
<evidence type="ECO:0000256" key="2">
    <source>
        <dbReference type="ARBA" id="ARBA00022559"/>
    </source>
</evidence>
<dbReference type="PROSITE" id="PS51352">
    <property type="entry name" value="THIOREDOXIN_2"/>
    <property type="match status" value="1"/>
</dbReference>
<protein>
    <recommendedName>
        <fullName evidence="11">GTPase HflX</fullName>
    </recommendedName>
    <alternativeName>
        <fullName evidence="11">GTP-binding protein HflX</fullName>
    </alternativeName>
</protein>
<dbReference type="Gene3D" id="3.40.50.11060">
    <property type="entry name" value="GTPase HflX, N-terminal domain"/>
    <property type="match status" value="1"/>
</dbReference>
<evidence type="ECO:0000256" key="10">
    <source>
        <dbReference type="ARBA" id="ARBA00025719"/>
    </source>
</evidence>
<dbReference type="SUPFAM" id="SSF52833">
    <property type="entry name" value="Thioredoxin-like"/>
    <property type="match status" value="1"/>
</dbReference>
<keyword evidence="9" id="KW-0676">Redox-active center</keyword>
<dbReference type="Pfam" id="PF10417">
    <property type="entry name" value="1-cysPrx_C"/>
    <property type="match status" value="1"/>
</dbReference>
<dbReference type="InterPro" id="IPR027417">
    <property type="entry name" value="P-loop_NTPase"/>
</dbReference>
<reference evidence="15 16" key="2">
    <citation type="submission" date="2018-03" db="EMBL/GenBank/DDBJ databases">
        <title>The ancient ancestry and fast evolution of plastids.</title>
        <authorList>
            <person name="Moore K.R."/>
            <person name="Magnabosco C."/>
            <person name="Momper L."/>
            <person name="Gold D.A."/>
            <person name="Bosak T."/>
            <person name="Fournier G.P."/>
        </authorList>
    </citation>
    <scope>NUCLEOTIDE SEQUENCE [LARGE SCALE GENOMIC DNA]</scope>
    <source>
        <strain evidence="15 16">CCALA 015</strain>
    </source>
</reference>
<keyword evidence="6" id="KW-0049">Antioxidant</keyword>
<sequence length="778" mass="84500">MRQGVLAGRTAGLRPAERRRLEQICHRRHPADAVADLLTLQRLAAEGRGLELPLTLVVDGRGLCRLLWVGELEHAARLLEKLPGPSRRQGHNLRLLTCAGAGRQAQLQPTAQEAVVGMDLAPELWLRFGPQPEAGGRWPAAIHIPAASGDRAWQGVLEGDLADLCGHDPATLVGEEAPAAAAPAPAPEGPERVLLLVQTSGDRALSDRRIAELEGLVRSAGAVPVGRVEQRRQGPVTRNPWGEGKLREAALEARRVGASLVVADRELTPAQARDMESLLDLPVSDRSELILDIFAQRAASGAGRLQVELAQLRYRLPRLTGRGLSLSRQGGGIGTRGPGETQLEKDRRAIARRIERLQREVRRLGDHRARLRQGRRDLPRVALVGYTNAGKSSLLNALTGASGDQAVLAEDKLFATLDPTTRRIGRGAAGGGPPLLVTDTVGFIRELPPQLMEAFRSTFEEALDADGLLIVVDLADPAWPEQLATVRTILDSLKATMPRRVIGNQIDRCASGELERARALEPGMLFVSATADLGLQHLRQELQSWTAAATTDGPAAVPASAGANFSPMTLQLGDTVPDFTQESQLGPINLYDFAGDSWVVLFSHPADYTPVCTTELGEVSRLRAEWEKRNVKTIALSVDSAESHKGWIGDINETQNTTVDYPILADSDKKVSSLYGMIHSNSLSNLTVRSVFIIDPSKKLRLQITYPASTGRNFDEILRVIDSLQLTDHHQVATPVNWKEGDDCVVVPSIPTDEARAKFPKGVTEIRPYLRMTPQPNK</sequence>
<feature type="domain" description="Thioredoxin" evidence="13">
    <location>
        <begin position="570"/>
        <end position="726"/>
    </location>
</feature>
<dbReference type="InterPro" id="IPR019479">
    <property type="entry name" value="Peroxiredoxin_C"/>
</dbReference>
<dbReference type="InterPro" id="IPR045020">
    <property type="entry name" value="PRX_1cys"/>
</dbReference>
<comment type="subcellular location">
    <subcellularLocation>
        <location evidence="11">Cytoplasm</location>
    </subcellularLocation>
    <text evidence="11">May associate with membranes.</text>
</comment>
<proteinExistence type="inferred from homology"/>
<evidence type="ECO:0000259" key="13">
    <source>
        <dbReference type="PROSITE" id="PS51352"/>
    </source>
</evidence>
<dbReference type="InterPro" id="IPR036249">
    <property type="entry name" value="Thioredoxin-like_sf"/>
</dbReference>
<dbReference type="Pfam" id="PF01926">
    <property type="entry name" value="MMR_HSR1"/>
    <property type="match status" value="1"/>
</dbReference>
<keyword evidence="16" id="KW-1185">Reference proteome</keyword>
<organism evidence="15 16">
    <name type="scientific">Aphanothece cf. minutissima CCALA 015</name>
    <dbReference type="NCBI Taxonomy" id="2107695"/>
    <lineage>
        <taxon>Bacteria</taxon>
        <taxon>Bacillati</taxon>
        <taxon>Cyanobacteriota</taxon>
        <taxon>Cyanophyceae</taxon>
        <taxon>Oscillatoriophycideae</taxon>
        <taxon>Chroococcales</taxon>
        <taxon>Aphanothecaceae</taxon>
        <taxon>Aphanothece</taxon>
    </lineage>
</organism>
<dbReference type="InterPro" id="IPR000866">
    <property type="entry name" value="AhpC/TSA"/>
</dbReference>
<evidence type="ECO:0000256" key="11">
    <source>
        <dbReference type="HAMAP-Rule" id="MF_00900"/>
    </source>
</evidence>
<dbReference type="CDD" id="cd01878">
    <property type="entry name" value="HflX"/>
    <property type="match status" value="1"/>
</dbReference>
<keyword evidence="7" id="KW-0560">Oxidoreductase</keyword>
<reference evidence="15 16" key="1">
    <citation type="submission" date="2018-02" db="EMBL/GenBank/DDBJ databases">
        <authorList>
            <person name="Moore K."/>
            <person name="Momper L."/>
        </authorList>
    </citation>
    <scope>NUCLEOTIDE SEQUENCE [LARGE SCALE GENOMIC DNA]</scope>
    <source>
        <strain evidence="15 16">CCALA 015</strain>
    </source>
</reference>
<keyword evidence="8 11" id="KW-0342">GTP-binding</keyword>
<evidence type="ECO:0000256" key="7">
    <source>
        <dbReference type="ARBA" id="ARBA00023002"/>
    </source>
</evidence>
<dbReference type="Gene3D" id="6.10.250.2860">
    <property type="match status" value="1"/>
</dbReference>
<comment type="subunit">
    <text evidence="11">Monomer. Associates with the 50S ribosomal subunit.</text>
</comment>
<evidence type="ECO:0000256" key="8">
    <source>
        <dbReference type="ARBA" id="ARBA00023134"/>
    </source>
</evidence>
<feature type="coiled-coil region" evidence="12">
    <location>
        <begin position="340"/>
        <end position="374"/>
    </location>
</feature>
<evidence type="ECO:0000256" key="9">
    <source>
        <dbReference type="ARBA" id="ARBA00023284"/>
    </source>
</evidence>
<dbReference type="Gene3D" id="3.40.50.300">
    <property type="entry name" value="P-loop containing nucleotide triphosphate hydrolases"/>
    <property type="match status" value="1"/>
</dbReference>